<organism evidence="9 10">
    <name type="scientific">Rubripirellula reticaptiva</name>
    <dbReference type="NCBI Taxonomy" id="2528013"/>
    <lineage>
        <taxon>Bacteria</taxon>
        <taxon>Pseudomonadati</taxon>
        <taxon>Planctomycetota</taxon>
        <taxon>Planctomycetia</taxon>
        <taxon>Pirellulales</taxon>
        <taxon>Pirellulaceae</taxon>
        <taxon>Rubripirellula</taxon>
    </lineage>
</organism>
<feature type="transmembrane region" description="Helical" evidence="8">
    <location>
        <begin position="49"/>
        <end position="71"/>
    </location>
</feature>
<evidence type="ECO:0000313" key="9">
    <source>
        <dbReference type="EMBL" id="TWU55644.1"/>
    </source>
</evidence>
<keyword evidence="3" id="KW-0378">Hydrolase</keyword>
<keyword evidence="6" id="KW-0479">Metal-binding</keyword>
<dbReference type="RefSeq" id="WP_186776120.1">
    <property type="nucleotide sequence ID" value="NZ_SJPX01000002.1"/>
</dbReference>
<keyword evidence="5 8" id="KW-0472">Membrane</keyword>
<feature type="transmembrane region" description="Helical" evidence="8">
    <location>
        <begin position="103"/>
        <end position="124"/>
    </location>
</feature>
<evidence type="ECO:0000256" key="7">
    <source>
        <dbReference type="PIRSR" id="PIRSR608901-2"/>
    </source>
</evidence>
<dbReference type="GO" id="GO:0016020">
    <property type="term" value="C:membrane"/>
    <property type="evidence" value="ECO:0007669"/>
    <property type="project" value="UniProtKB-SubCell"/>
</dbReference>
<keyword evidence="10" id="KW-1185">Reference proteome</keyword>
<feature type="transmembrane region" description="Helical" evidence="8">
    <location>
        <begin position="20"/>
        <end position="37"/>
    </location>
</feature>
<evidence type="ECO:0000256" key="4">
    <source>
        <dbReference type="ARBA" id="ARBA00022989"/>
    </source>
</evidence>
<keyword evidence="7" id="KW-0862">Zinc</keyword>
<evidence type="ECO:0000256" key="6">
    <source>
        <dbReference type="PIRSR" id="PIRSR608901-1"/>
    </source>
</evidence>
<feature type="transmembrane region" description="Helical" evidence="8">
    <location>
        <begin position="187"/>
        <end position="206"/>
    </location>
</feature>
<gene>
    <name evidence="9" type="ORF">Poly59_19440</name>
</gene>
<evidence type="ECO:0000256" key="1">
    <source>
        <dbReference type="ARBA" id="ARBA00004141"/>
    </source>
</evidence>
<reference evidence="9 10" key="1">
    <citation type="submission" date="2019-02" db="EMBL/GenBank/DDBJ databases">
        <title>Deep-cultivation of Planctomycetes and their phenomic and genomic characterization uncovers novel biology.</title>
        <authorList>
            <person name="Wiegand S."/>
            <person name="Jogler M."/>
            <person name="Boedeker C."/>
            <person name="Pinto D."/>
            <person name="Vollmers J."/>
            <person name="Rivas-Marin E."/>
            <person name="Kohn T."/>
            <person name="Peeters S.H."/>
            <person name="Heuer A."/>
            <person name="Rast P."/>
            <person name="Oberbeckmann S."/>
            <person name="Bunk B."/>
            <person name="Jeske O."/>
            <person name="Meyerdierks A."/>
            <person name="Storesund J.E."/>
            <person name="Kallscheuer N."/>
            <person name="Luecker S."/>
            <person name="Lage O.M."/>
            <person name="Pohl T."/>
            <person name="Merkel B.J."/>
            <person name="Hornburger P."/>
            <person name="Mueller R.-W."/>
            <person name="Bruemmer F."/>
            <person name="Labrenz M."/>
            <person name="Spormann A.M."/>
            <person name="Op Den Camp H."/>
            <person name="Overmann J."/>
            <person name="Amann R."/>
            <person name="Jetten M.S.M."/>
            <person name="Mascher T."/>
            <person name="Medema M.H."/>
            <person name="Devos D.P."/>
            <person name="Kaster A.-K."/>
            <person name="Ovreas L."/>
            <person name="Rohde M."/>
            <person name="Galperin M.Y."/>
            <person name="Jogler C."/>
        </authorList>
    </citation>
    <scope>NUCLEOTIDE SEQUENCE [LARGE SCALE GENOMIC DNA]</scope>
    <source>
        <strain evidence="9 10">Poly59</strain>
    </source>
</reference>
<comment type="caution">
    <text evidence="9">The sequence shown here is derived from an EMBL/GenBank/DDBJ whole genome shotgun (WGS) entry which is preliminary data.</text>
</comment>
<dbReference type="InterPro" id="IPR008901">
    <property type="entry name" value="ACER"/>
</dbReference>
<evidence type="ECO:0000256" key="3">
    <source>
        <dbReference type="ARBA" id="ARBA00022801"/>
    </source>
</evidence>
<feature type="binding site" evidence="6">
    <location>
        <position position="19"/>
    </location>
    <ligand>
        <name>Ca(2+)</name>
        <dbReference type="ChEBI" id="CHEBI:29108"/>
    </ligand>
</feature>
<feature type="binding site" evidence="7">
    <location>
        <position position="68"/>
    </location>
    <ligand>
        <name>Zn(2+)</name>
        <dbReference type="ChEBI" id="CHEBI:29105"/>
        <note>catalytic</note>
    </ligand>
</feature>
<sequence length="221" mass="24383">MNESVDFYCERCSDALWAEPLNALSNVSFLVAAALAYRLARRSSRLTGTVFAMIVLACLVGFGSFVFHTFATRATQVMDILPIFVFQVYFLWLYLVRFLAWNRLAATVGCIGFLIANIAMLGLPRWLNGSMIYAPTYVLIGAMTVYHQISRLPAAGWMVTLLTGFSLSLCCRTIDMAVCQAWPVGTHFLWHLVNGVVLFASIRVVMECEAQPLASAGDSAA</sequence>
<dbReference type="GO" id="GO:0046872">
    <property type="term" value="F:metal ion binding"/>
    <property type="evidence" value="ECO:0007669"/>
    <property type="project" value="UniProtKB-KW"/>
</dbReference>
<evidence type="ECO:0000313" key="10">
    <source>
        <dbReference type="Proteomes" id="UP000317977"/>
    </source>
</evidence>
<evidence type="ECO:0000256" key="2">
    <source>
        <dbReference type="ARBA" id="ARBA00022692"/>
    </source>
</evidence>
<feature type="binding site" evidence="7">
    <location>
        <position position="187"/>
    </location>
    <ligand>
        <name>Zn(2+)</name>
        <dbReference type="ChEBI" id="CHEBI:29105"/>
        <note>catalytic</note>
    </ligand>
</feature>
<dbReference type="EMBL" id="SJPX01000002">
    <property type="protein sequence ID" value="TWU55644.1"/>
    <property type="molecule type" value="Genomic_DNA"/>
</dbReference>
<accession>A0A5C6F559</accession>
<dbReference type="Pfam" id="PF05875">
    <property type="entry name" value="Ceramidase"/>
    <property type="match status" value="1"/>
</dbReference>
<proteinExistence type="predicted"/>
<protein>
    <submittedName>
        <fullName evidence="9">Ceramidase</fullName>
    </submittedName>
</protein>
<comment type="subcellular location">
    <subcellularLocation>
        <location evidence="1">Membrane</location>
        <topology evidence="1">Multi-pass membrane protein</topology>
    </subcellularLocation>
</comment>
<keyword evidence="6" id="KW-0106">Calcium</keyword>
<dbReference type="Proteomes" id="UP000317977">
    <property type="component" value="Unassembled WGS sequence"/>
</dbReference>
<dbReference type="GO" id="GO:0016811">
    <property type="term" value="F:hydrolase activity, acting on carbon-nitrogen (but not peptide) bonds, in linear amides"/>
    <property type="evidence" value="ECO:0007669"/>
    <property type="project" value="InterPro"/>
</dbReference>
<feature type="binding site" evidence="7">
    <location>
        <position position="191"/>
    </location>
    <ligand>
        <name>Zn(2+)</name>
        <dbReference type="ChEBI" id="CHEBI:29105"/>
        <note>catalytic</note>
    </ligand>
</feature>
<feature type="transmembrane region" description="Helical" evidence="8">
    <location>
        <begin position="154"/>
        <end position="175"/>
    </location>
</feature>
<comment type="cofactor">
    <cofactor evidence="7">
        <name>Zn(2+)</name>
        <dbReference type="ChEBI" id="CHEBI:29105"/>
    </cofactor>
</comment>
<dbReference type="GO" id="GO:0006672">
    <property type="term" value="P:ceramide metabolic process"/>
    <property type="evidence" value="ECO:0007669"/>
    <property type="project" value="InterPro"/>
</dbReference>
<dbReference type="AlphaFoldDB" id="A0A5C6F559"/>
<name>A0A5C6F559_9BACT</name>
<feature type="transmembrane region" description="Helical" evidence="8">
    <location>
        <begin position="77"/>
        <end position="96"/>
    </location>
</feature>
<evidence type="ECO:0000256" key="5">
    <source>
        <dbReference type="ARBA" id="ARBA00023136"/>
    </source>
</evidence>
<evidence type="ECO:0000256" key="8">
    <source>
        <dbReference type="SAM" id="Phobius"/>
    </source>
</evidence>
<keyword evidence="2 8" id="KW-0812">Transmembrane</keyword>
<keyword evidence="4 8" id="KW-1133">Transmembrane helix</keyword>